<evidence type="ECO:0000313" key="2">
    <source>
        <dbReference type="EMBL" id="CAB0006794.1"/>
    </source>
</evidence>
<dbReference type="OrthoDB" id="296632at2759"/>
<dbReference type="EMBL" id="CADCXU010018429">
    <property type="protein sequence ID" value="CAB0006794.1"/>
    <property type="molecule type" value="Genomic_DNA"/>
</dbReference>
<feature type="compositionally biased region" description="Pro residues" evidence="1">
    <location>
        <begin position="73"/>
        <end position="88"/>
    </location>
</feature>
<dbReference type="GO" id="GO:0003676">
    <property type="term" value="F:nucleic acid binding"/>
    <property type="evidence" value="ECO:0007669"/>
    <property type="project" value="InterPro"/>
</dbReference>
<feature type="compositionally biased region" description="Pro residues" evidence="1">
    <location>
        <begin position="113"/>
        <end position="128"/>
    </location>
</feature>
<proteinExistence type="predicted"/>
<keyword evidence="3" id="KW-1185">Reference proteome</keyword>
<organism evidence="2 3">
    <name type="scientific">Nesidiocoris tenuis</name>
    <dbReference type="NCBI Taxonomy" id="355587"/>
    <lineage>
        <taxon>Eukaryota</taxon>
        <taxon>Metazoa</taxon>
        <taxon>Ecdysozoa</taxon>
        <taxon>Arthropoda</taxon>
        <taxon>Hexapoda</taxon>
        <taxon>Insecta</taxon>
        <taxon>Pterygota</taxon>
        <taxon>Neoptera</taxon>
        <taxon>Paraneoptera</taxon>
        <taxon>Hemiptera</taxon>
        <taxon>Heteroptera</taxon>
        <taxon>Panheteroptera</taxon>
        <taxon>Cimicomorpha</taxon>
        <taxon>Miridae</taxon>
        <taxon>Dicyphina</taxon>
        <taxon>Nesidiocoris</taxon>
    </lineage>
</organism>
<feature type="compositionally biased region" description="Basic residues" evidence="1">
    <location>
        <begin position="129"/>
        <end position="138"/>
    </location>
</feature>
<evidence type="ECO:0000256" key="1">
    <source>
        <dbReference type="SAM" id="MobiDB-lite"/>
    </source>
</evidence>
<evidence type="ECO:0008006" key="4">
    <source>
        <dbReference type="Google" id="ProtNLM"/>
    </source>
</evidence>
<feature type="compositionally biased region" description="Polar residues" evidence="1">
    <location>
        <begin position="8"/>
        <end position="18"/>
    </location>
</feature>
<feature type="region of interest" description="Disordered" evidence="1">
    <location>
        <begin position="68"/>
        <end position="139"/>
    </location>
</feature>
<evidence type="ECO:0000313" key="3">
    <source>
        <dbReference type="Proteomes" id="UP000479000"/>
    </source>
</evidence>
<accession>A0A6H5GRR3</accession>
<protein>
    <recommendedName>
        <fullName evidence="4">PTBP1-like RNA recognition motif 2 domain-containing protein</fullName>
    </recommendedName>
</protein>
<dbReference type="AlphaFoldDB" id="A0A6H5GRR3"/>
<reference evidence="2 3" key="1">
    <citation type="submission" date="2020-02" db="EMBL/GenBank/DDBJ databases">
        <authorList>
            <person name="Ferguson B K."/>
        </authorList>
    </citation>
    <scope>NUCLEOTIDE SEQUENCE [LARGE SCALE GENOMIC DNA]</scope>
</reference>
<feature type="compositionally biased region" description="Gly residues" evidence="1">
    <location>
        <begin position="251"/>
        <end position="260"/>
    </location>
</feature>
<dbReference type="Proteomes" id="UP000479000">
    <property type="component" value="Unassembled WGS sequence"/>
</dbReference>
<dbReference type="Gene3D" id="3.30.70.330">
    <property type="match status" value="1"/>
</dbReference>
<feature type="compositionally biased region" description="Basic residues" evidence="1">
    <location>
        <begin position="89"/>
        <end position="112"/>
    </location>
</feature>
<feature type="compositionally biased region" description="Basic residues" evidence="1">
    <location>
        <begin position="20"/>
        <end position="31"/>
    </location>
</feature>
<gene>
    <name evidence="2" type="ORF">NTEN_LOCUS12271</name>
</gene>
<dbReference type="SUPFAM" id="SSF54928">
    <property type="entry name" value="RNA-binding domain, RBD"/>
    <property type="match status" value="1"/>
</dbReference>
<sequence>MSAGPDCKSTSSTGTQSFRCKFHPPKSHNASKRICNCRKNRTREIPMSSAAWEKIFEKFTLTTTITTTVTLPPTSPPPPSPPPPSPPPPHHHLHYYTHHHLHLHTHHHHPPPYHHYPPPLPPLPSPPPPHHHLHHHTQPHPAITSAALTTTANTSTETTPHRYYYQQLHHHHHHYCLYFSKFILCLSYSFQVLVQFQDVVAAQTAKMALDGQNVYNGCCTLRIEYSKLTSLNVKYNNDKSRDYTNPTLPNGDGGDGGGGAIAAPSPGDQLIPQIMLTNPLARRFEPRLPDHSALTSKRFHMSDSPSPGIKVWETDAIPLSLLDYHVHVFRWPRSPIVAVRATARIDVAVGVFYARIASHRAEIRETSRRFATSCNHHLDVGGAFNLITFHRSGASSADRAPR</sequence>
<dbReference type="InterPro" id="IPR012677">
    <property type="entry name" value="Nucleotide-bd_a/b_plait_sf"/>
</dbReference>
<feature type="region of interest" description="Disordered" evidence="1">
    <location>
        <begin position="1"/>
        <end position="31"/>
    </location>
</feature>
<dbReference type="InterPro" id="IPR035979">
    <property type="entry name" value="RBD_domain_sf"/>
</dbReference>
<dbReference type="PANTHER" id="PTHR15592">
    <property type="entry name" value="MATRIN 3/NUCLEAR PROTEIN 220-RELATED"/>
    <property type="match status" value="1"/>
</dbReference>
<name>A0A6H5GRR3_9HEMI</name>
<feature type="region of interest" description="Disordered" evidence="1">
    <location>
        <begin position="239"/>
        <end position="262"/>
    </location>
</feature>
<feature type="non-terminal residue" evidence="2">
    <location>
        <position position="402"/>
    </location>
</feature>